<evidence type="ECO:0000256" key="1">
    <source>
        <dbReference type="ARBA" id="ARBA00022553"/>
    </source>
</evidence>
<dbReference type="Gene3D" id="1.20.900.10">
    <property type="entry name" value="Dbl homology (DH) domain"/>
    <property type="match status" value="2"/>
</dbReference>
<feature type="compositionally biased region" description="Low complexity" evidence="3">
    <location>
        <begin position="1787"/>
        <end position="1807"/>
    </location>
</feature>
<feature type="compositionally biased region" description="Polar residues" evidence="3">
    <location>
        <begin position="271"/>
        <end position="284"/>
    </location>
</feature>
<dbReference type="Gene3D" id="2.30.29.30">
    <property type="entry name" value="Pleckstrin-homology domain (PH domain)/Phosphotyrosine-binding domain (PTB)"/>
    <property type="match status" value="1"/>
</dbReference>
<evidence type="ECO:0000313" key="7">
    <source>
        <dbReference type="Proteomes" id="UP000006757"/>
    </source>
</evidence>
<keyword evidence="7" id="KW-1185">Reference proteome</keyword>
<sequence length="1859" mass="204680">MERPTSGGYESLFRDSGWSSSPPPDLNFHLNMDPPPHAAPGARHDSSQHRLPPPPPPRPALDEHGSYVSDLPQGNGSAYHMSSMRRALPTPPAAGAPPAHAGSPASSSFSTHDSHLNNPGRSSTYEQYSLNAPRNRHSRALPALPTPPLRNTASFPAAPPGHQVPSTPGYSSTASDHHGHGAVPQTPPRPLPRPASGLPAHMEAHAFDRSSPYPAQVVNDQSPISIESPAASLSTHPSTIRSNGDQDYFHRGPTTVTPQTSVSSSAHDWKSNQSNHRQQASEVQSCGHDETSAASVLDHYYASESPSYNANDLPNAPSIGVDSSNSTVRTRPTSHISQGNVSDASYPAAESSRAARPTHAAFGSVSFPNARQYADNNERPASGSNPLGDDQPMSAAPSQATSRPGDLAPSWSEQSQEPSRWVQTKLLLHEAGGYYEDEEGGIYDEYASQEEEEEIEVNEIQFFNRAFLSEVAVQLRDRVPRGDHVKAGVTWVGTFTGKDLVNTIRSFLPEFTRETDGDRRFALATARSLQSQLWVVEVDWDDKPVRDSENVVFKFMSEMEDIDVSGELPSGVLTNATKCYSPSCTGEPGCYAPRCPFKTPVNSFISMPEGDAGPSGTAVAVVKSDTDWTEDVDPVILASLTEQQRNRQTAIRRAILLEENYEKDLAAVEKTFITPLMTANPPILSPYHHLEEVVLTLFGNIQEIRRESRRIIDNFAVRLREQSPLIQTVGDIMLEASTDFRNLYPVYSENLPRAEALLAETIQDSPRFASWIKEVATSGDHRLRYLLNLPANHLKEYPKALQGILEFTSPDDPDFDFLTESLSSIESIANLTSLKLWHATLTQPPGGPLAWWNIVPEAVQKSMSKDEIKRQNAIWELIQGEMEYVADLEAIETVFINPLREAEQPIIDRSRLDNFIHDVFHNYRSLLEVHRQLARDLQELQVQQHPKLGVIAEPVLNAALNWHEAYMEYVPNEPIANAKIDEERANNPAFAKFMDVDVFKNPANTGRHGLKHFVNRPTARLLRYDLLLKAILKETTKTELPDHPDISTIPQILDLVATLAKAIDKATAINDAKVKLWQLKTSLDGGKFGPHAVKELDLLNPMRELIHQGRVYRQSEGRGSMSSGSELQLFLFDNYFVIAKQTKASSRNKEGPLRWTIKGKPTPLELLTLGEFDAPPQTRSVGLLKGIRSAGGGETEDKTVYPFTYMIEGQLSGQYALWTDSAKAREEWHEKLQHAKVLRAAVNEGIKIFEFTPLSLDTFYEATRYGATPANSEDYTGPVTCSTPFTTIDGRRLIAVGCDQGVWIGIRHETSSLRKVLHVRGVTQIAVLEEFGIFLVLADKSLLAYNLEALVPTAPSANPARSAAPQRLSVREIVFFAVGQISGRTLVLYMKRKGLDSVFRVLEPVVNRNLDDHQRPQRRAFGNLLSRNSDWFRIYKDFFIPTEASSVHFLKSKLAIVCTKGFEIMDLGDLKGGTIPIFDPIKMRDRPALQELSKKCESAKPLAMFRSKEGEFLLCYDSFGIYVDRHGEPNRDLQAIEWEGRPLETKDIVFHPPYLLIISRSFIEVRHIDTAKLVQIYTGKDLRCTWDGTGGQANALTRGPGADGWGEEFTSQEPRIHICRRGGVATRAGARGMSQHIFELTPTLLLNNPLLNPANTSDPNYFPPAPLDYSSVAAPDPYEAGPSYAPYMGATPGLTPGYQANNMYADRRSVSSSSTHTFANVPQSPAFPTSPAMNMPTAAPMPPMPQNPAYVPPQMNMNGGPYPAPSTGLGAGLGSIGAAHGSAYGSQYAQHAQQSQQGQHAQHAQQGLGYPNLNSAEQSHGHAGHAGHGAHGGSGGLDQAFHQQQQVYNYRQSRSNGLP</sequence>
<feature type="region of interest" description="Disordered" evidence="3">
    <location>
        <begin position="1"/>
        <end position="194"/>
    </location>
</feature>
<dbReference type="CDD" id="cd00160">
    <property type="entry name" value="RhoGEF"/>
    <property type="match status" value="1"/>
</dbReference>
<feature type="domain" description="DH" evidence="4">
    <location>
        <begin position="869"/>
        <end position="1066"/>
    </location>
</feature>
<dbReference type="Pfam" id="PF15405">
    <property type="entry name" value="PH_5"/>
    <property type="match status" value="1"/>
</dbReference>
<dbReference type="InterPro" id="IPR041675">
    <property type="entry name" value="PH_5"/>
</dbReference>
<dbReference type="InterPro" id="IPR000219">
    <property type="entry name" value="DH_dom"/>
</dbReference>
<feature type="domain" description="DH" evidence="4">
    <location>
        <begin position="646"/>
        <end position="835"/>
    </location>
</feature>
<keyword evidence="2" id="KW-0344">Guanine-nucleotide releasing factor</keyword>
<keyword evidence="1" id="KW-0597">Phosphoprotein</keyword>
<feature type="region of interest" description="Disordered" evidence="3">
    <location>
        <begin position="228"/>
        <end position="290"/>
    </location>
</feature>
<reference evidence="6 7" key="1">
    <citation type="journal article" date="2012" name="Eukaryot. Cell">
        <title>Genome sequence of the Trichosporon asahii environmental strain CBS 8904.</title>
        <authorList>
            <person name="Yang R.Y."/>
            <person name="Li H.T."/>
            <person name="Zhu H."/>
            <person name="Zhou G.P."/>
            <person name="Wang M."/>
            <person name="Wang L."/>
        </authorList>
    </citation>
    <scope>NUCLEOTIDE SEQUENCE [LARGE SCALE GENOMIC DNA]</scope>
    <source>
        <strain evidence="6 7">CBS 8904</strain>
    </source>
</reference>
<dbReference type="SMART" id="SM00325">
    <property type="entry name" value="RhoGEF"/>
    <property type="match status" value="2"/>
</dbReference>
<dbReference type="GO" id="GO:0005085">
    <property type="term" value="F:guanyl-nucleotide exchange factor activity"/>
    <property type="evidence" value="ECO:0007669"/>
    <property type="project" value="UniProtKB-KW"/>
</dbReference>
<organism evidence="6 7">
    <name type="scientific">Trichosporon asahii var. asahii (strain CBS 8904)</name>
    <name type="common">Yeast</name>
    <dbReference type="NCBI Taxonomy" id="1220162"/>
    <lineage>
        <taxon>Eukaryota</taxon>
        <taxon>Fungi</taxon>
        <taxon>Dikarya</taxon>
        <taxon>Basidiomycota</taxon>
        <taxon>Agaricomycotina</taxon>
        <taxon>Tremellomycetes</taxon>
        <taxon>Trichosporonales</taxon>
        <taxon>Trichosporonaceae</taxon>
        <taxon>Trichosporon</taxon>
    </lineage>
</organism>
<gene>
    <name evidence="6" type="ORF">A1Q2_08135</name>
</gene>
<dbReference type="InParanoid" id="K1VLJ5"/>
<dbReference type="InterPro" id="IPR001180">
    <property type="entry name" value="CNH_dom"/>
</dbReference>
<evidence type="ECO:0008006" key="8">
    <source>
        <dbReference type="Google" id="ProtNLM"/>
    </source>
</evidence>
<feature type="compositionally biased region" description="Polar residues" evidence="3">
    <location>
        <begin position="164"/>
        <end position="174"/>
    </location>
</feature>
<dbReference type="PANTHER" id="PTHR46572:SF1">
    <property type="entry name" value="RHO1 GUANINE NUCLEOTIDE EXCHANGE FACTOR TUS1"/>
    <property type="match status" value="1"/>
</dbReference>
<proteinExistence type="predicted"/>
<dbReference type="HOGENOM" id="CLU_001251_1_1_1"/>
<accession>K1VLJ5</accession>
<feature type="compositionally biased region" description="Polar residues" evidence="3">
    <location>
        <begin position="1841"/>
        <end position="1859"/>
    </location>
</feature>
<dbReference type="STRING" id="1220162.K1VLJ5"/>
<evidence type="ECO:0000313" key="6">
    <source>
        <dbReference type="EMBL" id="EKC97597.1"/>
    </source>
</evidence>
<feature type="domain" description="CNH" evidence="5">
    <location>
        <begin position="1276"/>
        <end position="1592"/>
    </location>
</feature>
<dbReference type="OMA" id="EPRIHIC"/>
<dbReference type="Pfam" id="PF00621">
    <property type="entry name" value="RhoGEF"/>
    <property type="match status" value="2"/>
</dbReference>
<feature type="compositionally biased region" description="Low complexity" evidence="3">
    <location>
        <begin position="96"/>
        <end position="111"/>
    </location>
</feature>
<feature type="region of interest" description="Disordered" evidence="3">
    <location>
        <begin position="372"/>
        <end position="419"/>
    </location>
</feature>
<feature type="region of interest" description="Disordered" evidence="3">
    <location>
        <begin position="1787"/>
        <end position="1859"/>
    </location>
</feature>
<dbReference type="SUPFAM" id="SSF48065">
    <property type="entry name" value="DBL homology domain (DH-domain)"/>
    <property type="match status" value="2"/>
</dbReference>
<dbReference type="InterPro" id="IPR011993">
    <property type="entry name" value="PH-like_dom_sf"/>
</dbReference>
<dbReference type="PROSITE" id="PS50219">
    <property type="entry name" value="CNH"/>
    <property type="match status" value="1"/>
</dbReference>
<dbReference type="EMBL" id="AMBO01000407">
    <property type="protein sequence ID" value="EKC97597.1"/>
    <property type="molecule type" value="Genomic_DNA"/>
</dbReference>
<dbReference type="InterPro" id="IPR035899">
    <property type="entry name" value="DBL_dom_sf"/>
</dbReference>
<comment type="caution">
    <text evidence="6">The sequence shown here is derived from an EMBL/GenBank/DDBJ whole genome shotgun (WGS) entry which is preliminary data.</text>
</comment>
<feature type="compositionally biased region" description="Polar residues" evidence="3">
    <location>
        <begin position="116"/>
        <end position="132"/>
    </location>
</feature>
<evidence type="ECO:0000256" key="3">
    <source>
        <dbReference type="SAM" id="MobiDB-lite"/>
    </source>
</evidence>
<dbReference type="PANTHER" id="PTHR46572">
    <property type="entry name" value="RHO1 GDP-GTP EXCHANGE PROTEIN 1-RELATED"/>
    <property type="match status" value="1"/>
</dbReference>
<feature type="compositionally biased region" description="Polar residues" evidence="3">
    <location>
        <begin position="321"/>
        <end position="343"/>
    </location>
</feature>
<dbReference type="Proteomes" id="UP000006757">
    <property type="component" value="Unassembled WGS sequence"/>
</dbReference>
<dbReference type="Pfam" id="PF00780">
    <property type="entry name" value="CNH"/>
    <property type="match status" value="1"/>
</dbReference>
<protein>
    <recommendedName>
        <fullName evidence="8">Signal transducer</fullName>
    </recommendedName>
</protein>
<feature type="region of interest" description="Disordered" evidence="3">
    <location>
        <begin position="307"/>
        <end position="359"/>
    </location>
</feature>
<dbReference type="eggNOG" id="KOG4305">
    <property type="taxonomic scope" value="Eukaryota"/>
</dbReference>
<feature type="compositionally biased region" description="Gly residues" evidence="3">
    <location>
        <begin position="1824"/>
        <end position="1836"/>
    </location>
</feature>
<evidence type="ECO:0000259" key="4">
    <source>
        <dbReference type="PROSITE" id="PS50010"/>
    </source>
</evidence>
<dbReference type="OrthoDB" id="2272012at2759"/>
<name>K1VLJ5_TRIAC</name>
<dbReference type="SMART" id="SM00036">
    <property type="entry name" value="CNH"/>
    <property type="match status" value="1"/>
</dbReference>
<feature type="compositionally biased region" description="Polar residues" evidence="3">
    <location>
        <begin position="228"/>
        <end position="245"/>
    </location>
</feature>
<dbReference type="InterPro" id="IPR052233">
    <property type="entry name" value="Rho-type_GEFs"/>
</dbReference>
<evidence type="ECO:0000256" key="2">
    <source>
        <dbReference type="ARBA" id="ARBA00022658"/>
    </source>
</evidence>
<dbReference type="SUPFAM" id="SSF50729">
    <property type="entry name" value="PH domain-like"/>
    <property type="match status" value="1"/>
</dbReference>
<feature type="compositionally biased region" description="Low complexity" evidence="3">
    <location>
        <begin position="253"/>
        <end position="265"/>
    </location>
</feature>
<dbReference type="PROSITE" id="PS50010">
    <property type="entry name" value="DH_2"/>
    <property type="match status" value="2"/>
</dbReference>
<evidence type="ECO:0000259" key="5">
    <source>
        <dbReference type="PROSITE" id="PS50219"/>
    </source>
</evidence>